<keyword evidence="2" id="KW-1185">Reference proteome</keyword>
<evidence type="ECO:0000313" key="2">
    <source>
        <dbReference type="Proteomes" id="UP000289152"/>
    </source>
</evidence>
<protein>
    <recommendedName>
        <fullName evidence="3">Peroxin 11C</fullName>
    </recommendedName>
</protein>
<evidence type="ECO:0008006" key="3">
    <source>
        <dbReference type="Google" id="ProtNLM"/>
    </source>
</evidence>
<dbReference type="STRING" id="5217.A0A4Q1BW18"/>
<dbReference type="OrthoDB" id="10005898at2759"/>
<dbReference type="InParanoid" id="A0A4Q1BW18"/>
<dbReference type="EMBL" id="SDIL01000002">
    <property type="protein sequence ID" value="RXK42330.1"/>
    <property type="molecule type" value="Genomic_DNA"/>
</dbReference>
<reference evidence="1 2" key="1">
    <citation type="submission" date="2016-06" db="EMBL/GenBank/DDBJ databases">
        <title>Evolution of pathogenesis and genome organization in the Tremellales.</title>
        <authorList>
            <person name="Cuomo C."/>
            <person name="Litvintseva A."/>
            <person name="Heitman J."/>
            <person name="Chen Y."/>
            <person name="Sun S."/>
            <person name="Springer D."/>
            <person name="Dromer F."/>
            <person name="Young S."/>
            <person name="Zeng Q."/>
            <person name="Chapman S."/>
            <person name="Gujja S."/>
            <person name="Saif S."/>
            <person name="Birren B."/>
        </authorList>
    </citation>
    <scope>NUCLEOTIDE SEQUENCE [LARGE SCALE GENOMIC DNA]</scope>
    <source>
        <strain evidence="1 2">ATCC 28783</strain>
    </source>
</reference>
<dbReference type="PANTHER" id="PTHR12652">
    <property type="entry name" value="PEROXISOMAL BIOGENESIS FACTOR 11"/>
    <property type="match status" value="1"/>
</dbReference>
<name>A0A4Q1BW18_TREME</name>
<dbReference type="PANTHER" id="PTHR12652:SF25">
    <property type="entry name" value="MICROBODY (PEROXISOME) PROLIFERATION PROTEIN PEROXIN 11C (EUROFUNG)"/>
    <property type="match status" value="1"/>
</dbReference>
<accession>A0A4Q1BW18</accession>
<comment type="caution">
    <text evidence="1">The sequence shown here is derived from an EMBL/GenBank/DDBJ whole genome shotgun (WGS) entry which is preliminary data.</text>
</comment>
<evidence type="ECO:0000313" key="1">
    <source>
        <dbReference type="EMBL" id="RXK42330.1"/>
    </source>
</evidence>
<dbReference type="AlphaFoldDB" id="A0A4Q1BW18"/>
<dbReference type="VEuPathDB" id="FungiDB:TREMEDRAFT_32090"/>
<proteinExistence type="predicted"/>
<dbReference type="Proteomes" id="UP000289152">
    <property type="component" value="Unassembled WGS sequence"/>
</dbReference>
<sequence>MSKQAAMSQPDPNHLLARLTRLTSTISGLDASLMLAQYSSPFVIAILLRLARFRADHPRVRMTIAAKREVVSDRGMGLARLAEGWGRASGGIADARVIMRAFGLLPVIQGLLKMYPDPTESLLSFYKRRKVDKDKLLPTLKLLSLLAYYPLEHIYWLANKGVLDISVRSADIAMLWGCRFWALYVLLEIYRLRQTYLSLLSLTRALKSSKSSVTIAEAEGYELQDPSTSNVPPIADSRMLEKKAVRKGWVAWKDDVLVNLGYAPLTIHWSTTAGLWSGPFHTALFGTTAAIGQLVIEWKKGDT</sequence>
<gene>
    <name evidence="1" type="ORF">M231_00320</name>
</gene>
<organism evidence="1 2">
    <name type="scientific">Tremella mesenterica</name>
    <name type="common">Jelly fungus</name>
    <dbReference type="NCBI Taxonomy" id="5217"/>
    <lineage>
        <taxon>Eukaryota</taxon>
        <taxon>Fungi</taxon>
        <taxon>Dikarya</taxon>
        <taxon>Basidiomycota</taxon>
        <taxon>Agaricomycotina</taxon>
        <taxon>Tremellomycetes</taxon>
        <taxon>Tremellales</taxon>
        <taxon>Tremellaceae</taxon>
        <taxon>Tremella</taxon>
    </lineage>
</organism>